<evidence type="ECO:0000313" key="3">
    <source>
        <dbReference type="Proteomes" id="UP000266188"/>
    </source>
</evidence>
<dbReference type="PANTHER" id="PTHR38048">
    <property type="entry name" value="EXPRESSED PROTEIN"/>
    <property type="match status" value="1"/>
</dbReference>
<dbReference type="Pfam" id="PF01814">
    <property type="entry name" value="Hemerythrin"/>
    <property type="match status" value="1"/>
</dbReference>
<reference evidence="3" key="1">
    <citation type="submission" date="2017-02" db="EMBL/GenBank/DDBJ databases">
        <authorList>
            <person name="Tafer H."/>
            <person name="Lopandic K."/>
        </authorList>
    </citation>
    <scope>NUCLEOTIDE SEQUENCE [LARGE SCALE GENOMIC DNA]</scope>
    <source>
        <strain evidence="3">CBS 366.77</strain>
    </source>
</reference>
<dbReference type="InterPro" id="IPR053206">
    <property type="entry name" value="Dimeric_xanthone_biosynth"/>
</dbReference>
<feature type="domain" description="Hemerythrin-like" evidence="1">
    <location>
        <begin position="41"/>
        <end position="166"/>
    </location>
</feature>
<dbReference type="OrthoDB" id="58416at2759"/>
<dbReference type="InterPro" id="IPR012312">
    <property type="entry name" value="Hemerythrin-like"/>
</dbReference>
<dbReference type="Proteomes" id="UP000266188">
    <property type="component" value="Unassembled WGS sequence"/>
</dbReference>
<dbReference type="EMBL" id="MVGC01000417">
    <property type="protein sequence ID" value="RJE19348.1"/>
    <property type="molecule type" value="Genomic_DNA"/>
</dbReference>
<organism evidence="2 3">
    <name type="scientific">Aspergillus sclerotialis</name>
    <dbReference type="NCBI Taxonomy" id="2070753"/>
    <lineage>
        <taxon>Eukaryota</taxon>
        <taxon>Fungi</taxon>
        <taxon>Dikarya</taxon>
        <taxon>Ascomycota</taxon>
        <taxon>Pezizomycotina</taxon>
        <taxon>Eurotiomycetes</taxon>
        <taxon>Eurotiomycetidae</taxon>
        <taxon>Eurotiales</taxon>
        <taxon>Aspergillaceae</taxon>
        <taxon>Aspergillus</taxon>
        <taxon>Aspergillus subgen. Polypaecilum</taxon>
    </lineage>
</organism>
<proteinExistence type="predicted"/>
<sequence>MPPRPWANKPWELLKLPPKPIGTTLRHLTAQTPSVALKIATEMAQVHNAILRGLNTIYLQAPNLQTPTEKSNLLFLTKSWAKWVTDHHRLEEKMFPGFEKALGIPGLMRRDVEQYHAFEGELERLLRYASDTKAEEFEGSRLRGLLEGLVEGGFRVHLEGEIETLLSLGEFTSSEKNGVEKGKALLKVYKECENEAAGQDKWIIPSMVLGLRDITYEGSENWPVVPTAMLWVVHHLLARRNAGAWSLLPCDTWGRPRELPFA</sequence>
<dbReference type="STRING" id="2070753.A0A3A2Z8B8"/>
<dbReference type="PANTHER" id="PTHR38048:SF2">
    <property type="entry name" value="HEMERYTHRIN-LIKE DOMAIN-CONTAINING PROTEIN"/>
    <property type="match status" value="1"/>
</dbReference>
<name>A0A3A2Z8B8_9EURO</name>
<accession>A0A3A2Z8B8</accession>
<keyword evidence="3" id="KW-1185">Reference proteome</keyword>
<evidence type="ECO:0000259" key="1">
    <source>
        <dbReference type="Pfam" id="PF01814"/>
    </source>
</evidence>
<comment type="caution">
    <text evidence="2">The sequence shown here is derived from an EMBL/GenBank/DDBJ whole genome shotgun (WGS) entry which is preliminary data.</text>
</comment>
<gene>
    <name evidence="2" type="ORF">PHISCL_08320</name>
</gene>
<protein>
    <recommendedName>
        <fullName evidence="1">Hemerythrin-like domain-containing protein</fullName>
    </recommendedName>
</protein>
<evidence type="ECO:0000313" key="2">
    <source>
        <dbReference type="EMBL" id="RJE19348.1"/>
    </source>
</evidence>
<dbReference type="AlphaFoldDB" id="A0A3A2Z8B8"/>